<keyword evidence="9" id="KW-0547">Nucleotide-binding</keyword>
<evidence type="ECO:0000259" key="21">
    <source>
        <dbReference type="PROSITE" id="PS50885"/>
    </source>
</evidence>
<dbReference type="CDD" id="cd16922">
    <property type="entry name" value="HATPase_EvgS-ArcB-TorS-like"/>
    <property type="match status" value="1"/>
</dbReference>
<keyword evidence="16" id="KW-0175">Coiled coil</keyword>
<evidence type="ECO:0000256" key="1">
    <source>
        <dbReference type="ARBA" id="ARBA00000085"/>
    </source>
</evidence>
<evidence type="ECO:0000256" key="16">
    <source>
        <dbReference type="SAM" id="Coils"/>
    </source>
</evidence>
<dbReference type="InterPro" id="IPR011006">
    <property type="entry name" value="CheY-like_superfamily"/>
</dbReference>
<evidence type="ECO:0000256" key="8">
    <source>
        <dbReference type="ARBA" id="ARBA00022692"/>
    </source>
</evidence>
<evidence type="ECO:0000256" key="2">
    <source>
        <dbReference type="ARBA" id="ARBA00004429"/>
    </source>
</evidence>
<accession>A0A0P9NDA8</accession>
<name>A0A0P9NDA8_9PSED</name>
<evidence type="ECO:0000256" key="9">
    <source>
        <dbReference type="ARBA" id="ARBA00022741"/>
    </source>
</evidence>
<dbReference type="SMART" id="SM00387">
    <property type="entry name" value="HATPase_c"/>
    <property type="match status" value="1"/>
</dbReference>
<keyword evidence="8 18" id="KW-0812">Transmembrane</keyword>
<dbReference type="PANTHER" id="PTHR45339">
    <property type="entry name" value="HYBRID SIGNAL TRANSDUCTION HISTIDINE KINASE J"/>
    <property type="match status" value="1"/>
</dbReference>
<dbReference type="CDD" id="cd06225">
    <property type="entry name" value="HAMP"/>
    <property type="match status" value="1"/>
</dbReference>
<dbReference type="SUPFAM" id="SSF47384">
    <property type="entry name" value="Homodimeric domain of signal transducing histidine kinase"/>
    <property type="match status" value="1"/>
</dbReference>
<evidence type="ECO:0000256" key="17">
    <source>
        <dbReference type="SAM" id="MobiDB-lite"/>
    </source>
</evidence>
<dbReference type="Gene3D" id="1.20.120.160">
    <property type="entry name" value="HPT domain"/>
    <property type="match status" value="1"/>
</dbReference>
<dbReference type="InterPro" id="IPR036097">
    <property type="entry name" value="HisK_dim/P_sf"/>
</dbReference>
<keyword evidence="7" id="KW-0808">Transferase</keyword>
<reference evidence="22 23" key="1">
    <citation type="submission" date="2015-09" db="EMBL/GenBank/DDBJ databases">
        <title>Genome announcement of multiple Pseudomonas syringae strains.</title>
        <authorList>
            <person name="Thakur S."/>
            <person name="Wang P.W."/>
            <person name="Gong Y."/>
            <person name="Weir B.S."/>
            <person name="Guttman D.S."/>
        </authorList>
    </citation>
    <scope>NUCLEOTIDE SEQUENCE [LARGE SCALE GENOMIC DNA]</scope>
    <source>
        <strain evidence="22 23">ICMP17001</strain>
    </source>
</reference>
<keyword evidence="13" id="KW-0902">Two-component regulatory system</keyword>
<feature type="transmembrane region" description="Helical" evidence="18">
    <location>
        <begin position="12"/>
        <end position="32"/>
    </location>
</feature>
<dbReference type="InterPro" id="IPR019247">
    <property type="entry name" value="Histidine_kinase_BarA_N"/>
</dbReference>
<dbReference type="SUPFAM" id="SSF158472">
    <property type="entry name" value="HAMP domain-like"/>
    <property type="match status" value="1"/>
</dbReference>
<evidence type="ECO:0000256" key="15">
    <source>
        <dbReference type="PROSITE-ProRule" id="PRU00169"/>
    </source>
</evidence>
<dbReference type="PANTHER" id="PTHR45339:SF1">
    <property type="entry name" value="HYBRID SIGNAL TRANSDUCTION HISTIDINE KINASE J"/>
    <property type="match status" value="1"/>
</dbReference>
<comment type="catalytic activity">
    <reaction evidence="1">
        <text>ATP + protein L-histidine = ADP + protein N-phospho-L-histidine.</text>
        <dbReference type="EC" id="2.7.13.3"/>
    </reaction>
</comment>
<comment type="caution">
    <text evidence="22">The sequence shown here is derived from an EMBL/GenBank/DDBJ whole genome shotgun (WGS) entry which is preliminary data.</text>
</comment>
<feature type="domain" description="HAMP" evidence="21">
    <location>
        <begin position="192"/>
        <end position="244"/>
    </location>
</feature>
<dbReference type="AlphaFoldDB" id="A0A0P9NDA8"/>
<evidence type="ECO:0000256" key="10">
    <source>
        <dbReference type="ARBA" id="ARBA00022777"/>
    </source>
</evidence>
<evidence type="ECO:0000259" key="19">
    <source>
        <dbReference type="PROSITE" id="PS50109"/>
    </source>
</evidence>
<dbReference type="Pfam" id="PF00512">
    <property type="entry name" value="HisKA"/>
    <property type="match status" value="1"/>
</dbReference>
<dbReference type="InterPro" id="IPR003660">
    <property type="entry name" value="HAMP_dom"/>
</dbReference>
<dbReference type="Pfam" id="PF00672">
    <property type="entry name" value="HAMP"/>
    <property type="match status" value="1"/>
</dbReference>
<dbReference type="EC" id="2.7.13.3" evidence="3"/>
<keyword evidence="6 15" id="KW-0597">Phosphoprotein</keyword>
<dbReference type="Pfam" id="PF00072">
    <property type="entry name" value="Response_reg"/>
    <property type="match status" value="1"/>
</dbReference>
<dbReference type="Gene3D" id="6.10.340.10">
    <property type="match status" value="1"/>
</dbReference>
<dbReference type="PATRIC" id="fig|317659.3.peg.2049"/>
<dbReference type="GO" id="GO:0005524">
    <property type="term" value="F:ATP binding"/>
    <property type="evidence" value="ECO:0007669"/>
    <property type="project" value="UniProtKB-KW"/>
</dbReference>
<dbReference type="InterPro" id="IPR005467">
    <property type="entry name" value="His_kinase_dom"/>
</dbReference>
<evidence type="ECO:0000313" key="23">
    <source>
        <dbReference type="Proteomes" id="UP000051335"/>
    </source>
</evidence>
<dbReference type="PRINTS" id="PR00344">
    <property type="entry name" value="BCTRLSENSOR"/>
</dbReference>
<dbReference type="PROSITE" id="PS50109">
    <property type="entry name" value="HIS_KIN"/>
    <property type="match status" value="1"/>
</dbReference>
<dbReference type="InterPro" id="IPR004358">
    <property type="entry name" value="Sig_transdc_His_kin-like_C"/>
</dbReference>
<keyword evidence="11" id="KW-0067">ATP-binding</keyword>
<dbReference type="EMBL" id="LJQC01000707">
    <property type="protein sequence ID" value="KPW95197.1"/>
    <property type="molecule type" value="Genomic_DNA"/>
</dbReference>
<evidence type="ECO:0000256" key="11">
    <source>
        <dbReference type="ARBA" id="ARBA00022840"/>
    </source>
</evidence>
<dbReference type="PROSITE" id="PS50110">
    <property type="entry name" value="RESPONSE_REGULATORY"/>
    <property type="match status" value="1"/>
</dbReference>
<comment type="subcellular location">
    <subcellularLocation>
        <location evidence="2">Cell inner membrane</location>
        <topology evidence="2">Multi-pass membrane protein</topology>
    </subcellularLocation>
</comment>
<keyword evidence="5" id="KW-0997">Cell inner membrane</keyword>
<feature type="modified residue" description="4-aspartylphosphate" evidence="15">
    <location>
        <position position="717"/>
    </location>
</feature>
<gene>
    <name evidence="22" type="ORF">ALO75_01294</name>
</gene>
<evidence type="ECO:0000256" key="18">
    <source>
        <dbReference type="SAM" id="Phobius"/>
    </source>
</evidence>
<dbReference type="Pfam" id="PF09984">
    <property type="entry name" value="sCache_4"/>
    <property type="match status" value="1"/>
</dbReference>
<keyword evidence="10 22" id="KW-0418">Kinase</keyword>
<dbReference type="SMART" id="SM00304">
    <property type="entry name" value="HAMP"/>
    <property type="match status" value="1"/>
</dbReference>
<keyword evidence="14 18" id="KW-0472">Membrane</keyword>
<dbReference type="SMART" id="SM00388">
    <property type="entry name" value="HisKA"/>
    <property type="match status" value="1"/>
</dbReference>
<dbReference type="SUPFAM" id="SSF47226">
    <property type="entry name" value="Histidine-containing phosphotransfer domain, HPT domain"/>
    <property type="match status" value="1"/>
</dbReference>
<feature type="domain" description="Histidine kinase" evidence="19">
    <location>
        <begin position="291"/>
        <end position="512"/>
    </location>
</feature>
<dbReference type="GO" id="GO:0000155">
    <property type="term" value="F:phosphorelay sensor kinase activity"/>
    <property type="evidence" value="ECO:0007669"/>
    <property type="project" value="InterPro"/>
</dbReference>
<dbReference type="SMART" id="SM00448">
    <property type="entry name" value="REC"/>
    <property type="match status" value="1"/>
</dbReference>
<dbReference type="SUPFAM" id="SSF55874">
    <property type="entry name" value="ATPase domain of HSP90 chaperone/DNA topoisomerase II/histidine kinase"/>
    <property type="match status" value="1"/>
</dbReference>
<feature type="region of interest" description="Disordered" evidence="17">
    <location>
        <begin position="1156"/>
        <end position="1190"/>
    </location>
</feature>
<feature type="domain" description="Response regulatory" evidence="20">
    <location>
        <begin position="668"/>
        <end position="787"/>
    </location>
</feature>
<evidence type="ECO:0000256" key="5">
    <source>
        <dbReference type="ARBA" id="ARBA00022519"/>
    </source>
</evidence>
<feature type="transmembrane region" description="Helical" evidence="18">
    <location>
        <begin position="169"/>
        <end position="188"/>
    </location>
</feature>
<dbReference type="InterPro" id="IPR036641">
    <property type="entry name" value="HPT_dom_sf"/>
</dbReference>
<dbReference type="FunFam" id="1.10.287.130:FF:000003">
    <property type="entry name" value="Histidine kinase"/>
    <property type="match status" value="1"/>
</dbReference>
<dbReference type="PROSITE" id="PS50885">
    <property type="entry name" value="HAMP"/>
    <property type="match status" value="1"/>
</dbReference>
<dbReference type="Proteomes" id="UP000051335">
    <property type="component" value="Unassembled WGS sequence"/>
</dbReference>
<dbReference type="Gene3D" id="3.30.565.10">
    <property type="entry name" value="Histidine kinase-like ATPase, C-terminal domain"/>
    <property type="match status" value="1"/>
</dbReference>
<dbReference type="CDD" id="cd17546">
    <property type="entry name" value="REC_hyHK_CKI1_RcsC-like"/>
    <property type="match status" value="1"/>
</dbReference>
<evidence type="ECO:0000256" key="6">
    <source>
        <dbReference type="ARBA" id="ARBA00022553"/>
    </source>
</evidence>
<evidence type="ECO:0000259" key="20">
    <source>
        <dbReference type="PROSITE" id="PS50110"/>
    </source>
</evidence>
<keyword evidence="4" id="KW-1003">Cell membrane</keyword>
<evidence type="ECO:0000256" key="4">
    <source>
        <dbReference type="ARBA" id="ARBA00022475"/>
    </source>
</evidence>
<keyword evidence="12 18" id="KW-1133">Transmembrane helix</keyword>
<protein>
    <recommendedName>
        <fullName evidence="3">histidine kinase</fullName>
        <ecNumber evidence="3">2.7.13.3</ecNumber>
    </recommendedName>
</protein>
<dbReference type="GO" id="GO:0005886">
    <property type="term" value="C:plasma membrane"/>
    <property type="evidence" value="ECO:0007669"/>
    <property type="project" value="UniProtKB-SubCell"/>
</dbReference>
<evidence type="ECO:0000256" key="13">
    <source>
        <dbReference type="ARBA" id="ARBA00023012"/>
    </source>
</evidence>
<evidence type="ECO:0000256" key="12">
    <source>
        <dbReference type="ARBA" id="ARBA00022989"/>
    </source>
</evidence>
<dbReference type="FunFam" id="3.30.565.10:FF:000010">
    <property type="entry name" value="Sensor histidine kinase RcsC"/>
    <property type="match status" value="1"/>
</dbReference>
<dbReference type="InterPro" id="IPR001789">
    <property type="entry name" value="Sig_transdc_resp-reg_receiver"/>
</dbReference>
<dbReference type="InterPro" id="IPR003661">
    <property type="entry name" value="HisK_dim/P_dom"/>
</dbReference>
<proteinExistence type="predicted"/>
<feature type="coiled-coil region" evidence="16">
    <location>
        <begin position="225"/>
        <end position="256"/>
    </location>
</feature>
<feature type="compositionally biased region" description="Polar residues" evidence="17">
    <location>
        <begin position="1161"/>
        <end position="1174"/>
    </location>
</feature>
<dbReference type="SUPFAM" id="SSF52172">
    <property type="entry name" value="CheY-like"/>
    <property type="match status" value="2"/>
</dbReference>
<keyword evidence="23" id="KW-1185">Reference proteome</keyword>
<dbReference type="Gene3D" id="1.10.287.130">
    <property type="match status" value="1"/>
</dbReference>
<evidence type="ECO:0000256" key="3">
    <source>
        <dbReference type="ARBA" id="ARBA00012438"/>
    </source>
</evidence>
<dbReference type="InterPro" id="IPR036890">
    <property type="entry name" value="HATPase_C_sf"/>
</dbReference>
<sequence>MLTKLGIKGRVLLLTILPASLMAAMLGGYFTWMQLSELQSQLLQRGEMIAQDLAPLAANALGRKDKVLLSRIATQTLEQTDVRAVSFLDTDRTELAHAGPTMISPSPIGSGSQLLSSTGTDATRYLLPVFGSQRHLTSPIIPAEADTLLGWVELEISHNGTLLRGYRSLFASLLLILTGLAFTATLAVRMSRTINGPMSQIKQAVSQLKDGNLETRLPPLGSRELDELASGINRMAATLQNAQEELQLSIDQATEDVRQNLETIEIQNIELDLARKEALEASRIKSEFLANMSHEIRTPLNGILGFTHLLQKSELTPRQFDYLGTIEKSADNLLSIINEILDFSKIEAGKLVLDNIPFNLRDLLQDTLTILAPAAHAKQLELVSLVYRDTPLALSGDPLRLRQILTNLVSNAIKFTREGTIVARAMLEDETEEHAQLRISVQDTGIGLSSQDVRALFQAFSQADNSLSRQPGGTGLGLVISKRLIEQMGGEIGVDSTPGEGSEFWISLKLPKAREDKEESLNIPLGGLRAAVLEHHDLARQALEHQLEDCGLQTIVFNNLENLLNGVTAAHETPAAIDLAVLGVTALEISPERLRQHIWDLENLNCKVMVLCPTTEHALFQLAVHDVYTQLQAKPACTRKLQKALSELIAPRAVRADIGPPLSSRAPRVLCVDDNPANLLLVQTLLEDMGAEVVAVEGGYAAVNAVQQEAFDLVLMDVQMPGMDGRQATEAIRAWEAERNQSSLPIVALTAHAMANEKRSLLQSGMDDYLTKPISERQLAQVVLKWTGLALRNPAPERQNEALEVHVGPLVLDHEEGLRLAAGKADLAADMLAMLLASLDADREAIRVARANQDVHALIERIHRLHGATALDGAAIGLHCLNGAVLDHQFLHFGQLMNFHSALGRLLGVAPGNRVMPGGAAVDVPQAGEYRQMAGVQIEARHQFTDLLAVDHLGAAAEMLVDLGALAERPDRGVGMRKGQLAALGVHDVEVELVGQALKHLHRLGIELYAFAGQVIGADHRRVARCIAAAQVTFFQHGNIGDAVVFRQVVGGGQAMPAAADDHHVVGGLQFLGRRQIYLDRVLRAEPVFQQVERHTASDWLRCAWACCRAAVTVFFIRKAMVIGPTPPGTGVMAAATSVALSKSTSPTRRLRPWSSMRLMPTSTTTAPRLSQLASIRRGRPTAATTMSAN</sequence>
<dbReference type="InterPro" id="IPR003594">
    <property type="entry name" value="HATPase_dom"/>
</dbReference>
<dbReference type="Gene3D" id="3.40.50.2300">
    <property type="match status" value="1"/>
</dbReference>
<evidence type="ECO:0000313" key="22">
    <source>
        <dbReference type="EMBL" id="KPW95197.1"/>
    </source>
</evidence>
<evidence type="ECO:0000256" key="14">
    <source>
        <dbReference type="ARBA" id="ARBA00023136"/>
    </source>
</evidence>
<organism evidence="22 23">
    <name type="scientific">Pseudomonas syringae pv. coryli</name>
    <dbReference type="NCBI Taxonomy" id="317659"/>
    <lineage>
        <taxon>Bacteria</taxon>
        <taxon>Pseudomonadati</taxon>
        <taxon>Pseudomonadota</taxon>
        <taxon>Gammaproteobacteria</taxon>
        <taxon>Pseudomonadales</taxon>
        <taxon>Pseudomonadaceae</taxon>
        <taxon>Pseudomonas</taxon>
    </lineage>
</organism>
<evidence type="ECO:0000256" key="7">
    <source>
        <dbReference type="ARBA" id="ARBA00022679"/>
    </source>
</evidence>
<dbReference type="Pfam" id="PF02518">
    <property type="entry name" value="HATPase_c"/>
    <property type="match status" value="1"/>
</dbReference>
<dbReference type="CDD" id="cd00082">
    <property type="entry name" value="HisKA"/>
    <property type="match status" value="1"/>
</dbReference>